<name>A0ACB9M8E8_9MYRT</name>
<reference evidence="2" key="1">
    <citation type="journal article" date="2023" name="Front. Plant Sci.">
        <title>Chromosomal-level genome assembly of Melastoma candidum provides insights into trichome evolution.</title>
        <authorList>
            <person name="Zhong Y."/>
            <person name="Wu W."/>
            <person name="Sun C."/>
            <person name="Zou P."/>
            <person name="Liu Y."/>
            <person name="Dai S."/>
            <person name="Zhou R."/>
        </authorList>
    </citation>
    <scope>NUCLEOTIDE SEQUENCE [LARGE SCALE GENOMIC DNA]</scope>
</reference>
<gene>
    <name evidence="1" type="ORF">MLD38_033139</name>
</gene>
<organism evidence="1 2">
    <name type="scientific">Melastoma candidum</name>
    <dbReference type="NCBI Taxonomy" id="119954"/>
    <lineage>
        <taxon>Eukaryota</taxon>
        <taxon>Viridiplantae</taxon>
        <taxon>Streptophyta</taxon>
        <taxon>Embryophyta</taxon>
        <taxon>Tracheophyta</taxon>
        <taxon>Spermatophyta</taxon>
        <taxon>Magnoliopsida</taxon>
        <taxon>eudicotyledons</taxon>
        <taxon>Gunneridae</taxon>
        <taxon>Pentapetalae</taxon>
        <taxon>rosids</taxon>
        <taxon>malvids</taxon>
        <taxon>Myrtales</taxon>
        <taxon>Melastomataceae</taxon>
        <taxon>Melastomatoideae</taxon>
        <taxon>Melastomateae</taxon>
        <taxon>Melastoma</taxon>
    </lineage>
</organism>
<keyword evidence="2" id="KW-1185">Reference proteome</keyword>
<evidence type="ECO:0000313" key="1">
    <source>
        <dbReference type="EMBL" id="KAI4319554.1"/>
    </source>
</evidence>
<proteinExistence type="predicted"/>
<accession>A0ACB9M8E8</accession>
<sequence>MKWHRLPILLRSPSSNRREPLLEPRPSPSEVAARSAGYPVPRTRMHRGKITRAHVAEAVGSTTAECAAVCCCFPCGIVNLVVLVVYRVPVSLCRKVWRRRGRRRKRRQQIKEGMGMAPPPKGRRQSSCRREEGKETDMWKEEVVVVGRKKDESAERLEKEMWERFYNAGFWRSPSQREQPQQKIADHQNQAQQQPQPL</sequence>
<protein>
    <submittedName>
        <fullName evidence="1">Uncharacterized protein</fullName>
    </submittedName>
</protein>
<comment type="caution">
    <text evidence="1">The sequence shown here is derived from an EMBL/GenBank/DDBJ whole genome shotgun (WGS) entry which is preliminary data.</text>
</comment>
<evidence type="ECO:0000313" key="2">
    <source>
        <dbReference type="Proteomes" id="UP001057402"/>
    </source>
</evidence>
<dbReference type="Proteomes" id="UP001057402">
    <property type="component" value="Chromosome 10"/>
</dbReference>
<dbReference type="EMBL" id="CM042889">
    <property type="protein sequence ID" value="KAI4319554.1"/>
    <property type="molecule type" value="Genomic_DNA"/>
</dbReference>